<dbReference type="Gene3D" id="3.40.50.880">
    <property type="match status" value="1"/>
</dbReference>
<dbReference type="EMBL" id="BONU01000019">
    <property type="protein sequence ID" value="GIG74552.1"/>
    <property type="molecule type" value="Genomic_DNA"/>
</dbReference>
<sequence length="192" mass="20735">MSINGKSVAFLVAKEGIEQVELTEPWKAVEQSGGDARLISVEPGTVQAFNHLTPADTFSVDETADAARAEDYSALVLPGGVANGDLLRWQEPARDFVRRFVATGRPVAVICHGGWVLIDVDAVRDRRVTSWPSLAVDYRNAGAEWVDEQLVVCTGGNFPLISSRKPDDLPAFCRELVSQVKKVSVATATGAR</sequence>
<reference evidence="3" key="1">
    <citation type="submission" date="2021-01" db="EMBL/GenBank/DDBJ databases">
        <title>Whole genome shotgun sequence of Planosporangium flavigriseum NBRC 105377.</title>
        <authorList>
            <person name="Komaki H."/>
            <person name="Tamura T."/>
        </authorList>
    </citation>
    <scope>NUCLEOTIDE SEQUENCE</scope>
    <source>
        <strain evidence="3">NBRC 105377</strain>
    </source>
</reference>
<dbReference type="Pfam" id="PF01965">
    <property type="entry name" value="DJ-1_PfpI"/>
    <property type="match status" value="1"/>
</dbReference>
<evidence type="ECO:0000313" key="3">
    <source>
        <dbReference type="EMBL" id="GIG74552.1"/>
    </source>
</evidence>
<evidence type="ECO:0000313" key="4">
    <source>
        <dbReference type="Proteomes" id="UP000653674"/>
    </source>
</evidence>
<comment type="caution">
    <text evidence="3">The sequence shown here is derived from an EMBL/GenBank/DDBJ whole genome shotgun (WGS) entry which is preliminary data.</text>
</comment>
<dbReference type="CDD" id="cd03134">
    <property type="entry name" value="GATase1_PfpI_like"/>
    <property type="match status" value="1"/>
</dbReference>
<comment type="similarity">
    <text evidence="1">Belongs to the peptidase C56 family.</text>
</comment>
<keyword evidence="4" id="KW-1185">Reference proteome</keyword>
<dbReference type="PANTHER" id="PTHR42733:SF12">
    <property type="entry name" value="PROTEINASE"/>
    <property type="match status" value="1"/>
</dbReference>
<dbReference type="InterPro" id="IPR006286">
    <property type="entry name" value="C56_PfpI-like"/>
</dbReference>
<evidence type="ECO:0000259" key="2">
    <source>
        <dbReference type="Pfam" id="PF01965"/>
    </source>
</evidence>
<dbReference type="SUPFAM" id="SSF52317">
    <property type="entry name" value="Class I glutamine amidotransferase-like"/>
    <property type="match status" value="1"/>
</dbReference>
<accession>A0A8J3PM52</accession>
<dbReference type="Proteomes" id="UP000653674">
    <property type="component" value="Unassembled WGS sequence"/>
</dbReference>
<proteinExistence type="inferred from homology"/>
<dbReference type="PANTHER" id="PTHR42733">
    <property type="entry name" value="DJ-1 PROTEIN"/>
    <property type="match status" value="1"/>
</dbReference>
<evidence type="ECO:0000256" key="1">
    <source>
        <dbReference type="ARBA" id="ARBA00008542"/>
    </source>
</evidence>
<feature type="domain" description="DJ-1/PfpI" evidence="2">
    <location>
        <begin position="6"/>
        <end position="179"/>
    </location>
</feature>
<protein>
    <submittedName>
        <fullName evidence="3">Glutamine amidotransferase</fullName>
    </submittedName>
</protein>
<dbReference type="InterPro" id="IPR029062">
    <property type="entry name" value="Class_I_gatase-like"/>
</dbReference>
<name>A0A8J3PM52_9ACTN</name>
<dbReference type="InterPro" id="IPR002818">
    <property type="entry name" value="DJ-1/PfpI"/>
</dbReference>
<keyword evidence="3" id="KW-0315">Glutamine amidotransferase</keyword>
<dbReference type="AlphaFoldDB" id="A0A8J3PM52"/>
<dbReference type="PROSITE" id="PS51276">
    <property type="entry name" value="PEPTIDASE_C56_PFPI"/>
    <property type="match status" value="1"/>
</dbReference>
<dbReference type="RefSeq" id="WP_168078081.1">
    <property type="nucleotide sequence ID" value="NZ_BAAAQJ010000030.1"/>
</dbReference>
<organism evidence="3 4">
    <name type="scientific">Planosporangium flavigriseum</name>
    <dbReference type="NCBI Taxonomy" id="373681"/>
    <lineage>
        <taxon>Bacteria</taxon>
        <taxon>Bacillati</taxon>
        <taxon>Actinomycetota</taxon>
        <taxon>Actinomycetes</taxon>
        <taxon>Micromonosporales</taxon>
        <taxon>Micromonosporaceae</taxon>
        <taxon>Planosporangium</taxon>
    </lineage>
</organism>
<gene>
    <name evidence="3" type="ORF">Pfl04_29560</name>
</gene>